<reference evidence="2" key="1">
    <citation type="submission" date="2015-12" db="EMBL/GenBank/DDBJ databases">
        <authorList>
            <person name="Lodha T.D."/>
            <person name="Chintalapati S."/>
            <person name="Chintalapati V.R."/>
            <person name="Sravanthi T."/>
        </authorList>
    </citation>
    <scope>NUCLEOTIDE SEQUENCE [LARGE SCALE GENOMIC DNA]</scope>
    <source>
        <strain evidence="2">JC133</strain>
    </source>
</reference>
<dbReference type="RefSeq" id="WP_018527747.1">
    <property type="nucleotide sequence ID" value="NZ_LPWH01000062.1"/>
</dbReference>
<accession>A0A2S4JS05</accession>
<gene>
    <name evidence="1" type="ORF">AU468_06875</name>
</gene>
<dbReference type="Gene3D" id="1.10.3290.10">
    <property type="entry name" value="Fido-like domain"/>
    <property type="match status" value="1"/>
</dbReference>
<evidence type="ECO:0000313" key="2">
    <source>
        <dbReference type="Proteomes" id="UP000237350"/>
    </source>
</evidence>
<comment type="caution">
    <text evidence="1">The sequence shown here is derived from an EMBL/GenBank/DDBJ whole genome shotgun (WGS) entry which is preliminary data.</text>
</comment>
<dbReference type="OrthoDB" id="371214at2"/>
<sequence length="217" mass="25572">MRAQFDIPQIESSLARFQKSFADINDLLSMRREVFTTQMREQIVEAYEYLNSLLKKDMDIFTPAGLHALLEMNHVVLCGRNRQDRRQYYAHLEETRKNFLKKIFPVKEWVLRKRKESDPFHLASGFYSRMLSRPQLFLEGNHRTGNIVLNYLLVSKGAPPYIITVENAQTYLNISGDIKFTDNGNYLDTALRMPGHKKRFRSFLEEESREAFVIRTN</sequence>
<dbReference type="AlphaFoldDB" id="A0A2S4JS05"/>
<name>A0A2S4JS05_9SPIO</name>
<dbReference type="InterPro" id="IPR036597">
    <property type="entry name" value="Fido-like_dom_sf"/>
</dbReference>
<dbReference type="Proteomes" id="UP000237350">
    <property type="component" value="Unassembled WGS sequence"/>
</dbReference>
<dbReference type="SUPFAM" id="SSF140931">
    <property type="entry name" value="Fic-like"/>
    <property type="match status" value="1"/>
</dbReference>
<dbReference type="EMBL" id="LPWH01000062">
    <property type="protein sequence ID" value="POR02305.1"/>
    <property type="molecule type" value="Genomic_DNA"/>
</dbReference>
<proteinExistence type="predicted"/>
<keyword evidence="2" id="KW-1185">Reference proteome</keyword>
<evidence type="ECO:0000313" key="1">
    <source>
        <dbReference type="EMBL" id="POR02305.1"/>
    </source>
</evidence>
<protein>
    <recommendedName>
        <fullName evidence="3">Fido domain-containing protein</fullName>
    </recommendedName>
</protein>
<evidence type="ECO:0008006" key="3">
    <source>
        <dbReference type="Google" id="ProtNLM"/>
    </source>
</evidence>
<organism evidence="1 2">
    <name type="scientific">Alkalispirochaeta sphaeroplastigenens</name>
    <dbReference type="NCBI Taxonomy" id="1187066"/>
    <lineage>
        <taxon>Bacteria</taxon>
        <taxon>Pseudomonadati</taxon>
        <taxon>Spirochaetota</taxon>
        <taxon>Spirochaetia</taxon>
        <taxon>Spirochaetales</taxon>
        <taxon>Spirochaetaceae</taxon>
        <taxon>Alkalispirochaeta</taxon>
    </lineage>
</organism>